<dbReference type="EMBL" id="JAAGWY010000002">
    <property type="protein sequence ID" value="NEN05871.1"/>
    <property type="molecule type" value="Genomic_DNA"/>
</dbReference>
<name>A0A6L9XWQ7_9MICO</name>
<comment type="caution">
    <text evidence="1">The sequence shown here is derived from an EMBL/GenBank/DDBJ whole genome shotgun (WGS) entry which is preliminary data.</text>
</comment>
<sequence length="197" mass="21745">MDRITDSQNAPRRPDASELAEFTKKLREIGPGSGLYPGTIVSIDAGHLFHSLGTGANLALPSGVATGDVLFAPNLNPAFFYSWDVHPEQPPDWFRVSVRFTPADFGITQARSYELEWVVVPWIFELGAVLTLEVSTNSGTTAQSWTLEEFGVRRLRIAAGPIEPNETIRADLVRNSTNGSWIWLRTNIAYAPPVVHQ</sequence>
<reference evidence="1 2" key="1">
    <citation type="journal article" date="2014" name="J. Microbiol.">
        <title>Diaminobutyricibacter tongyongensis gen. nov., sp. nov. and Homoserinibacter gongjuensis gen. nov., sp. nov. belong to the family Microbacteriaceae.</title>
        <authorList>
            <person name="Kim S.J."/>
            <person name="Ahn J.H."/>
            <person name="Weon H.Y."/>
            <person name="Hamada M."/>
            <person name="Suzuki K."/>
            <person name="Kwon S.W."/>
        </authorList>
    </citation>
    <scope>NUCLEOTIDE SEQUENCE [LARGE SCALE GENOMIC DNA]</scope>
    <source>
        <strain evidence="1 2">NBRC 108724</strain>
    </source>
</reference>
<gene>
    <name evidence="1" type="ORF">G3T36_08290</name>
</gene>
<organism evidence="1 2">
    <name type="scientific">Leifsonia tongyongensis</name>
    <dbReference type="NCBI Taxonomy" id="1268043"/>
    <lineage>
        <taxon>Bacteria</taxon>
        <taxon>Bacillati</taxon>
        <taxon>Actinomycetota</taxon>
        <taxon>Actinomycetes</taxon>
        <taxon>Micrococcales</taxon>
        <taxon>Microbacteriaceae</taxon>
        <taxon>Leifsonia</taxon>
    </lineage>
</organism>
<accession>A0A6L9XWQ7</accession>
<evidence type="ECO:0000313" key="2">
    <source>
        <dbReference type="Proteomes" id="UP000474967"/>
    </source>
</evidence>
<keyword evidence="2" id="KW-1185">Reference proteome</keyword>
<dbReference type="RefSeq" id="WP_163289239.1">
    <property type="nucleotide sequence ID" value="NZ_JAAGWY010000002.1"/>
</dbReference>
<dbReference type="AlphaFoldDB" id="A0A6L9XWQ7"/>
<evidence type="ECO:0000313" key="1">
    <source>
        <dbReference type="EMBL" id="NEN05871.1"/>
    </source>
</evidence>
<proteinExistence type="predicted"/>
<dbReference type="Proteomes" id="UP000474967">
    <property type="component" value="Unassembled WGS sequence"/>
</dbReference>
<protein>
    <submittedName>
        <fullName evidence="1">Uncharacterized protein</fullName>
    </submittedName>
</protein>